<feature type="coiled-coil region" evidence="1">
    <location>
        <begin position="161"/>
        <end position="323"/>
    </location>
</feature>
<dbReference type="Proteomes" id="UP001342314">
    <property type="component" value="Unassembled WGS sequence"/>
</dbReference>
<dbReference type="GO" id="GO:0051315">
    <property type="term" value="P:attachment of mitotic spindle microtubules to kinetochore"/>
    <property type="evidence" value="ECO:0007669"/>
    <property type="project" value="TreeGrafter"/>
</dbReference>
<evidence type="ECO:0000313" key="5">
    <source>
        <dbReference type="Proteomes" id="UP001342314"/>
    </source>
</evidence>
<dbReference type="InterPro" id="IPR040349">
    <property type="entry name" value="Csm1/Pcs1"/>
</dbReference>
<name>A0AAV5GCL2_9BASI</name>
<dbReference type="PANTHER" id="PTHR28006">
    <property type="entry name" value="MONOPOLIN COMPLEX SUBUNIT CSM1"/>
    <property type="match status" value="1"/>
</dbReference>
<feature type="compositionally biased region" description="Low complexity" evidence="2">
    <location>
        <begin position="112"/>
        <end position="135"/>
    </location>
</feature>
<dbReference type="InterPro" id="IPR038608">
    <property type="entry name" value="Csm1/Pcs1_C_sf"/>
</dbReference>
<accession>A0AAV5GCL2</accession>
<dbReference type="CDD" id="cd23787">
    <property type="entry name" value="RWD_CSM1"/>
    <property type="match status" value="1"/>
</dbReference>
<protein>
    <recommendedName>
        <fullName evidence="3">Monopolin complex subunit Csm1/Pcs1 C-terminal domain-containing protein</fullName>
    </recommendedName>
</protein>
<dbReference type="GO" id="GO:0033551">
    <property type="term" value="C:monopolin complex"/>
    <property type="evidence" value="ECO:0007669"/>
    <property type="project" value="InterPro"/>
</dbReference>
<dbReference type="GO" id="GO:0045144">
    <property type="term" value="P:meiotic sister chromatid segregation"/>
    <property type="evidence" value="ECO:0007669"/>
    <property type="project" value="TreeGrafter"/>
</dbReference>
<keyword evidence="1" id="KW-0175">Coiled coil</keyword>
<feature type="region of interest" description="Disordered" evidence="2">
    <location>
        <begin position="1"/>
        <end position="161"/>
    </location>
</feature>
<dbReference type="GO" id="GO:1990644">
    <property type="term" value="F:microtubule site clamp"/>
    <property type="evidence" value="ECO:0007669"/>
    <property type="project" value="TreeGrafter"/>
</dbReference>
<feature type="domain" description="Monopolin complex subunit Csm1/Pcs1 C-terminal" evidence="3">
    <location>
        <begin position="377"/>
        <end position="454"/>
    </location>
</feature>
<sequence length="475" mass="51316">MDPDLRYDPYPFLPAHPSGSSFWSAGKGAATSRARGKSAATAAAKKAPAARGKKAIPQPEEDDDADELMLDDQEDDEEDETVLVAETQADGGDELGDEGESAPAKGRGGRKAAGAGAAAARKAGAKKAAPAATAAKKGKPTEALLADEMDEDGETRPTPKETRLEAQLEATQKKLAALEASFAKLSNLRSTRAEEAETRLREIADERQQAALNTISTYKTESDALRHELASLQETAFASPRSKAARLESLRVQELEQENAALVARAEELERAAAEERETREREAEERERRWEKELTRRVREVTEKSEKELVELRAELSTARAELSAEVSHSISLQQQLKANPSSSSVSSTSTAPAASGSSAAVAKLQEENERLTSHLNLNEDLTGFAVHSVKQDETGATYVCVLNDCAGTTGSLNFKLVFHPDGTVSYTPDVNAERDAVLASVLSPELQRYMRFGAEMSAEFFKRLFNAVNKIKA</sequence>
<comment type="caution">
    <text evidence="4">The sequence shown here is derived from an EMBL/GenBank/DDBJ whole genome shotgun (WGS) entry which is preliminary data.</text>
</comment>
<dbReference type="GO" id="GO:0072686">
    <property type="term" value="C:mitotic spindle"/>
    <property type="evidence" value="ECO:0007669"/>
    <property type="project" value="TreeGrafter"/>
</dbReference>
<dbReference type="EMBL" id="BQKY01000001">
    <property type="protein sequence ID" value="GJN87584.1"/>
    <property type="molecule type" value="Genomic_DNA"/>
</dbReference>
<gene>
    <name evidence="4" type="ORF">Rhopal_000539-T1</name>
</gene>
<organism evidence="4 5">
    <name type="scientific">Rhodotorula paludigena</name>
    <dbReference type="NCBI Taxonomy" id="86838"/>
    <lineage>
        <taxon>Eukaryota</taxon>
        <taxon>Fungi</taxon>
        <taxon>Dikarya</taxon>
        <taxon>Basidiomycota</taxon>
        <taxon>Pucciniomycotina</taxon>
        <taxon>Microbotryomycetes</taxon>
        <taxon>Sporidiobolales</taxon>
        <taxon>Sporidiobolaceae</taxon>
        <taxon>Rhodotorula</taxon>
    </lineage>
</organism>
<evidence type="ECO:0000259" key="3">
    <source>
        <dbReference type="Pfam" id="PF12539"/>
    </source>
</evidence>
<keyword evidence="5" id="KW-1185">Reference proteome</keyword>
<proteinExistence type="predicted"/>
<dbReference type="AlphaFoldDB" id="A0AAV5GCL2"/>
<reference evidence="4 5" key="1">
    <citation type="submission" date="2021-12" db="EMBL/GenBank/DDBJ databases">
        <title>High titer production of polyol ester of fatty acids by Rhodotorula paludigena BS15 towards product separation-free biomass refinery.</title>
        <authorList>
            <person name="Mano J."/>
            <person name="Ono H."/>
            <person name="Tanaka T."/>
            <person name="Naito K."/>
            <person name="Sushida H."/>
            <person name="Ike M."/>
            <person name="Tokuyasu K."/>
            <person name="Kitaoka M."/>
        </authorList>
    </citation>
    <scope>NUCLEOTIDE SEQUENCE [LARGE SCALE GENOMIC DNA]</scope>
    <source>
        <strain evidence="4 5">BS15</strain>
    </source>
</reference>
<dbReference type="GO" id="GO:0005730">
    <property type="term" value="C:nucleolus"/>
    <property type="evidence" value="ECO:0007669"/>
    <property type="project" value="TreeGrafter"/>
</dbReference>
<feature type="compositionally biased region" description="Low complexity" evidence="2">
    <location>
        <begin position="342"/>
        <end position="364"/>
    </location>
</feature>
<dbReference type="Pfam" id="PF12539">
    <property type="entry name" value="Csm1"/>
    <property type="match status" value="1"/>
</dbReference>
<dbReference type="PANTHER" id="PTHR28006:SF1">
    <property type="entry name" value="MONOPOLIN COMPLEX SUBUNIT CSM1"/>
    <property type="match status" value="1"/>
</dbReference>
<feature type="region of interest" description="Disordered" evidence="2">
    <location>
        <begin position="335"/>
        <end position="364"/>
    </location>
</feature>
<dbReference type="InterPro" id="IPR020981">
    <property type="entry name" value="Csm1/Pcs1_C"/>
</dbReference>
<evidence type="ECO:0000313" key="4">
    <source>
        <dbReference type="EMBL" id="GJN87584.1"/>
    </source>
</evidence>
<feature type="compositionally biased region" description="Acidic residues" evidence="2">
    <location>
        <begin position="59"/>
        <end position="81"/>
    </location>
</feature>
<dbReference type="Gene3D" id="3.90.1150.80">
    <property type="match status" value="1"/>
</dbReference>
<dbReference type="GO" id="GO:0034506">
    <property type="term" value="C:chromosome, centromeric core domain"/>
    <property type="evidence" value="ECO:0007669"/>
    <property type="project" value="TreeGrafter"/>
</dbReference>
<evidence type="ECO:0000256" key="2">
    <source>
        <dbReference type="SAM" id="MobiDB-lite"/>
    </source>
</evidence>
<evidence type="ECO:0000256" key="1">
    <source>
        <dbReference type="SAM" id="Coils"/>
    </source>
</evidence>
<feature type="compositionally biased region" description="Acidic residues" evidence="2">
    <location>
        <begin position="91"/>
        <end position="100"/>
    </location>
</feature>
<feature type="compositionally biased region" description="Low complexity" evidence="2">
    <location>
        <begin position="28"/>
        <end position="50"/>
    </location>
</feature>